<dbReference type="RefSeq" id="WP_182252840.1">
    <property type="nucleotide sequence ID" value="NZ_CP043732.1"/>
</dbReference>
<evidence type="ECO:0000313" key="3">
    <source>
        <dbReference type="Proteomes" id="UP000515708"/>
    </source>
</evidence>
<dbReference type="Proteomes" id="UP000515708">
    <property type="component" value="Chromosome"/>
</dbReference>
<reference evidence="2 3" key="1">
    <citation type="journal article" date="2020" name="Front. Microbiol.">
        <title>Design of Bacterial Strain-Specific qPCR Assays Using NGS Data and Publicly Available Resources and Its Application to Track Biocontrol Strains.</title>
        <authorList>
            <person name="Hernandez I."/>
            <person name="Sant C."/>
            <person name="Martinez R."/>
            <person name="Fernandez C."/>
        </authorList>
    </citation>
    <scope>NUCLEOTIDE SEQUENCE [LARGE SCALE GENOMIC DNA]</scope>
    <source>
        <strain evidence="2 3">B24</strain>
    </source>
</reference>
<name>A0A7D7WHQ0_9MICO</name>
<protein>
    <submittedName>
        <fullName evidence="2">Uncharacterized protein</fullName>
    </submittedName>
</protein>
<evidence type="ECO:0000256" key="1">
    <source>
        <dbReference type="SAM" id="MobiDB-lite"/>
    </source>
</evidence>
<gene>
    <name evidence="2" type="ORF">FVO59_11925</name>
</gene>
<dbReference type="EMBL" id="CP043732">
    <property type="protein sequence ID" value="QMU97834.1"/>
    <property type="molecule type" value="Genomic_DNA"/>
</dbReference>
<organism evidence="2 3">
    <name type="scientific">Microbacterium esteraromaticum</name>
    <dbReference type="NCBI Taxonomy" id="57043"/>
    <lineage>
        <taxon>Bacteria</taxon>
        <taxon>Bacillati</taxon>
        <taxon>Actinomycetota</taxon>
        <taxon>Actinomycetes</taxon>
        <taxon>Micrococcales</taxon>
        <taxon>Microbacteriaceae</taxon>
        <taxon>Microbacterium</taxon>
    </lineage>
</organism>
<dbReference type="AlphaFoldDB" id="A0A7D7WHQ0"/>
<evidence type="ECO:0000313" key="2">
    <source>
        <dbReference type="EMBL" id="QMU97834.1"/>
    </source>
</evidence>
<sequence length="99" mass="10573">MSNTRKSVLRAVAPDETPEPAKILSLDEAIASGDYLQILQAQRRAMAESLPNEKGPALAALHRQLSIISKEIAALQSRDSDEAEGGANVEDGEFDAEAI</sequence>
<proteinExistence type="predicted"/>
<accession>A0A7D7WHQ0</accession>
<feature type="region of interest" description="Disordered" evidence="1">
    <location>
        <begin position="76"/>
        <end position="99"/>
    </location>
</feature>
<feature type="compositionally biased region" description="Acidic residues" evidence="1">
    <location>
        <begin position="90"/>
        <end position="99"/>
    </location>
</feature>